<keyword evidence="7 8" id="KW-0472">Membrane</keyword>
<evidence type="ECO:0000256" key="9">
    <source>
        <dbReference type="RuleBase" id="RU000488"/>
    </source>
</evidence>
<name>A0A0L0T6T3_ALLM3</name>
<organism evidence="10 11">
    <name type="scientific">Allomyces macrogynus (strain ATCC 38327)</name>
    <name type="common">Allomyces javanicus var. macrogynus</name>
    <dbReference type="NCBI Taxonomy" id="578462"/>
    <lineage>
        <taxon>Eukaryota</taxon>
        <taxon>Fungi</taxon>
        <taxon>Fungi incertae sedis</taxon>
        <taxon>Blastocladiomycota</taxon>
        <taxon>Blastocladiomycetes</taxon>
        <taxon>Blastocladiales</taxon>
        <taxon>Blastocladiaceae</taxon>
        <taxon>Allomyces</taxon>
    </lineage>
</organism>
<dbReference type="EMBL" id="GG745365">
    <property type="protein sequence ID" value="KNE70416.1"/>
    <property type="molecule type" value="Genomic_DNA"/>
</dbReference>
<reference evidence="10 11" key="1">
    <citation type="submission" date="2009-11" db="EMBL/GenBank/DDBJ databases">
        <title>Annotation of Allomyces macrogynus ATCC 38327.</title>
        <authorList>
            <consortium name="The Broad Institute Genome Sequencing Platform"/>
            <person name="Russ C."/>
            <person name="Cuomo C."/>
            <person name="Burger G."/>
            <person name="Gray M.W."/>
            <person name="Holland P.W.H."/>
            <person name="King N."/>
            <person name="Lang F.B.F."/>
            <person name="Roger A.J."/>
            <person name="Ruiz-Trillo I."/>
            <person name="Young S.K."/>
            <person name="Zeng Q."/>
            <person name="Gargeya S."/>
            <person name="Fitzgerald M."/>
            <person name="Haas B."/>
            <person name="Abouelleil A."/>
            <person name="Alvarado L."/>
            <person name="Arachchi H.M."/>
            <person name="Berlin A."/>
            <person name="Chapman S.B."/>
            <person name="Gearin G."/>
            <person name="Goldberg J."/>
            <person name="Griggs A."/>
            <person name="Gujja S."/>
            <person name="Hansen M."/>
            <person name="Heiman D."/>
            <person name="Howarth C."/>
            <person name="Larimer J."/>
            <person name="Lui A."/>
            <person name="MacDonald P.J.P."/>
            <person name="McCowen C."/>
            <person name="Montmayeur A."/>
            <person name="Murphy C."/>
            <person name="Neiman D."/>
            <person name="Pearson M."/>
            <person name="Priest M."/>
            <person name="Roberts A."/>
            <person name="Saif S."/>
            <person name="Shea T."/>
            <person name="Sisk P."/>
            <person name="Stolte C."/>
            <person name="Sykes S."/>
            <person name="Wortman J."/>
            <person name="Nusbaum C."/>
            <person name="Birren B."/>
        </authorList>
    </citation>
    <scope>NUCLEOTIDE SEQUENCE [LARGE SCALE GENOMIC DNA]</scope>
    <source>
        <strain evidence="10 11">ATCC 38327</strain>
    </source>
</reference>
<dbReference type="Proteomes" id="UP000054350">
    <property type="component" value="Unassembled WGS sequence"/>
</dbReference>
<keyword evidence="3 9" id="KW-0813">Transport</keyword>
<evidence type="ECO:0000313" key="10">
    <source>
        <dbReference type="EMBL" id="KNE70416.1"/>
    </source>
</evidence>
<protein>
    <submittedName>
        <fullName evidence="10">Uncharacterized protein</fullName>
    </submittedName>
</protein>
<proteinExistence type="inferred from homology"/>
<sequence>MAATAAPAPTYAPAATVAAPGAAAGAAPTVAQEQAPSYAQLREMLAGGMACSVAAAVTNPMDVVKIRMQVQRAEAHEAHLGASAIKYRGFYQSMTKIVAEEGLLGLILPGMAACLIREFSYSGIRFGLYSHVKELYGVGKGRRLVNGIYTTGLARVTRRPIATSCTPWCTLAAPRACRASTRACPRRRFARRCSQLGKWRVTTTPSTSCAPNIAL</sequence>
<dbReference type="AlphaFoldDB" id="A0A0L0T6T3"/>
<dbReference type="InterPro" id="IPR050391">
    <property type="entry name" value="Mito_Metabolite_Transporter"/>
</dbReference>
<keyword evidence="6" id="KW-1133">Transmembrane helix</keyword>
<dbReference type="VEuPathDB" id="FungiDB:AMAG_14550"/>
<evidence type="ECO:0000256" key="6">
    <source>
        <dbReference type="ARBA" id="ARBA00022989"/>
    </source>
</evidence>
<dbReference type="PROSITE" id="PS50920">
    <property type="entry name" value="SOLCAR"/>
    <property type="match status" value="1"/>
</dbReference>
<accession>A0A0L0T6T3</accession>
<dbReference type="GO" id="GO:0016020">
    <property type="term" value="C:membrane"/>
    <property type="evidence" value="ECO:0007669"/>
    <property type="project" value="UniProtKB-SubCell"/>
</dbReference>
<evidence type="ECO:0000256" key="1">
    <source>
        <dbReference type="ARBA" id="ARBA00004141"/>
    </source>
</evidence>
<dbReference type="PANTHER" id="PTHR45618">
    <property type="entry name" value="MITOCHONDRIAL DICARBOXYLATE CARRIER-RELATED"/>
    <property type="match status" value="1"/>
</dbReference>
<keyword evidence="11" id="KW-1185">Reference proteome</keyword>
<evidence type="ECO:0000256" key="4">
    <source>
        <dbReference type="ARBA" id="ARBA00022692"/>
    </source>
</evidence>
<feature type="repeat" description="Solcar" evidence="8">
    <location>
        <begin position="38"/>
        <end position="135"/>
    </location>
</feature>
<dbReference type="InterPro" id="IPR018108">
    <property type="entry name" value="MCP_transmembrane"/>
</dbReference>
<dbReference type="OrthoDB" id="448427at2759"/>
<reference evidence="11" key="2">
    <citation type="submission" date="2009-11" db="EMBL/GenBank/DDBJ databases">
        <title>The Genome Sequence of Allomyces macrogynus strain ATCC 38327.</title>
        <authorList>
            <consortium name="The Broad Institute Genome Sequencing Platform"/>
            <person name="Russ C."/>
            <person name="Cuomo C."/>
            <person name="Shea T."/>
            <person name="Young S.K."/>
            <person name="Zeng Q."/>
            <person name="Koehrsen M."/>
            <person name="Haas B."/>
            <person name="Borodovsky M."/>
            <person name="Guigo R."/>
            <person name="Alvarado L."/>
            <person name="Berlin A."/>
            <person name="Borenstein D."/>
            <person name="Chen Z."/>
            <person name="Engels R."/>
            <person name="Freedman E."/>
            <person name="Gellesch M."/>
            <person name="Goldberg J."/>
            <person name="Griggs A."/>
            <person name="Gujja S."/>
            <person name="Heiman D."/>
            <person name="Hepburn T."/>
            <person name="Howarth C."/>
            <person name="Jen D."/>
            <person name="Larson L."/>
            <person name="Lewis B."/>
            <person name="Mehta T."/>
            <person name="Park D."/>
            <person name="Pearson M."/>
            <person name="Roberts A."/>
            <person name="Saif S."/>
            <person name="Shenoy N."/>
            <person name="Sisk P."/>
            <person name="Stolte C."/>
            <person name="Sykes S."/>
            <person name="Walk T."/>
            <person name="White J."/>
            <person name="Yandava C."/>
            <person name="Burger G."/>
            <person name="Gray M.W."/>
            <person name="Holland P.W.H."/>
            <person name="King N."/>
            <person name="Lang F.B.F."/>
            <person name="Roger A.J."/>
            <person name="Ruiz-Trillo I."/>
            <person name="Lander E."/>
            <person name="Nusbaum C."/>
        </authorList>
    </citation>
    <scope>NUCLEOTIDE SEQUENCE [LARGE SCALE GENOMIC DNA]</scope>
    <source>
        <strain evidence="11">ATCC 38327</strain>
    </source>
</reference>
<evidence type="ECO:0000313" key="11">
    <source>
        <dbReference type="Proteomes" id="UP000054350"/>
    </source>
</evidence>
<dbReference type="SUPFAM" id="SSF103506">
    <property type="entry name" value="Mitochondrial carrier"/>
    <property type="match status" value="1"/>
</dbReference>
<dbReference type="eggNOG" id="KOG0753">
    <property type="taxonomic scope" value="Eukaryota"/>
</dbReference>
<comment type="similarity">
    <text evidence="2 9">Belongs to the mitochondrial carrier (TC 2.A.29) family.</text>
</comment>
<dbReference type="Pfam" id="PF00153">
    <property type="entry name" value="Mito_carr"/>
    <property type="match status" value="1"/>
</dbReference>
<evidence type="ECO:0000256" key="3">
    <source>
        <dbReference type="ARBA" id="ARBA00022448"/>
    </source>
</evidence>
<evidence type="ECO:0000256" key="2">
    <source>
        <dbReference type="ARBA" id="ARBA00006375"/>
    </source>
</evidence>
<gene>
    <name evidence="10" type="ORF">AMAG_14550</name>
</gene>
<dbReference type="InterPro" id="IPR023395">
    <property type="entry name" value="MCP_dom_sf"/>
</dbReference>
<evidence type="ECO:0000256" key="8">
    <source>
        <dbReference type="PROSITE-ProRule" id="PRU00282"/>
    </source>
</evidence>
<keyword evidence="4 8" id="KW-0812">Transmembrane</keyword>
<comment type="subcellular location">
    <subcellularLocation>
        <location evidence="1">Membrane</location>
        <topology evidence="1">Multi-pass membrane protein</topology>
    </subcellularLocation>
</comment>
<keyword evidence="5" id="KW-0677">Repeat</keyword>
<evidence type="ECO:0000256" key="7">
    <source>
        <dbReference type="ARBA" id="ARBA00023136"/>
    </source>
</evidence>
<evidence type="ECO:0000256" key="5">
    <source>
        <dbReference type="ARBA" id="ARBA00022737"/>
    </source>
</evidence>
<dbReference type="Gene3D" id="1.50.40.10">
    <property type="entry name" value="Mitochondrial carrier domain"/>
    <property type="match status" value="1"/>
</dbReference>